<accession>A0ABR9V2I3</accession>
<evidence type="ECO:0000313" key="2">
    <source>
        <dbReference type="EMBL" id="MBE9193718.1"/>
    </source>
</evidence>
<evidence type="ECO:0000313" key="3">
    <source>
        <dbReference type="Proteomes" id="UP000651156"/>
    </source>
</evidence>
<dbReference type="Pfam" id="PF00535">
    <property type="entry name" value="Glycos_transf_2"/>
    <property type="match status" value="1"/>
</dbReference>
<dbReference type="EMBL" id="JADEWN010000133">
    <property type="protein sequence ID" value="MBE9193718.1"/>
    <property type="molecule type" value="Genomic_DNA"/>
</dbReference>
<gene>
    <name evidence="2" type="ORF">IQ230_26110</name>
</gene>
<dbReference type="Gene3D" id="3.90.550.10">
    <property type="entry name" value="Spore Coat Polysaccharide Biosynthesis Protein SpsA, Chain A"/>
    <property type="match status" value="1"/>
</dbReference>
<proteinExistence type="predicted"/>
<dbReference type="InterPro" id="IPR050834">
    <property type="entry name" value="Glycosyltransf_2"/>
</dbReference>
<dbReference type="PANTHER" id="PTHR43685:SF11">
    <property type="entry name" value="GLYCOSYLTRANSFERASE TAGX-RELATED"/>
    <property type="match status" value="1"/>
</dbReference>
<dbReference type="RefSeq" id="WP_193935081.1">
    <property type="nucleotide sequence ID" value="NZ_CAWPMZ010000049.1"/>
</dbReference>
<sequence>MSTHNGEKYLALCIESIFSQTYSDFNLVVWNDGSLDNSLCIAKKYASFDSRVTVVNQQKQQGFTQSLSQALKMTSSKYLAWVDSDDLILPTCLEETVSFLESNPKYGMVYTQYFDIDDKGDTLGLGHRCKYQYSQDVLLKLFITFHFRLIKRTAFEVIGGIDETYKFAADYDLCLRLSETCDIYNLQKPLYCYRKHQNQISNTFRRQQSYFAQKAINSAIVRRNANQSL</sequence>
<dbReference type="InterPro" id="IPR029044">
    <property type="entry name" value="Nucleotide-diphossugar_trans"/>
</dbReference>
<dbReference type="InterPro" id="IPR001173">
    <property type="entry name" value="Glyco_trans_2-like"/>
</dbReference>
<comment type="caution">
    <text evidence="2">The sequence shown here is derived from an EMBL/GenBank/DDBJ whole genome shotgun (WGS) entry which is preliminary data.</text>
</comment>
<dbReference type="Proteomes" id="UP000651156">
    <property type="component" value="Unassembled WGS sequence"/>
</dbReference>
<organism evidence="2 3">
    <name type="scientific">Gloeocapsopsis crepidinum LEGE 06123</name>
    <dbReference type="NCBI Taxonomy" id="588587"/>
    <lineage>
        <taxon>Bacteria</taxon>
        <taxon>Bacillati</taxon>
        <taxon>Cyanobacteriota</taxon>
        <taxon>Cyanophyceae</taxon>
        <taxon>Oscillatoriophycideae</taxon>
        <taxon>Chroococcales</taxon>
        <taxon>Chroococcaceae</taxon>
        <taxon>Gloeocapsopsis</taxon>
    </lineage>
</organism>
<evidence type="ECO:0000259" key="1">
    <source>
        <dbReference type="Pfam" id="PF00535"/>
    </source>
</evidence>
<dbReference type="SUPFAM" id="SSF53448">
    <property type="entry name" value="Nucleotide-diphospho-sugar transferases"/>
    <property type="match status" value="1"/>
</dbReference>
<protein>
    <submittedName>
        <fullName evidence="2">Glycosyltransferase</fullName>
    </submittedName>
</protein>
<reference evidence="2 3" key="1">
    <citation type="submission" date="2020-10" db="EMBL/GenBank/DDBJ databases">
        <authorList>
            <person name="Castelo-Branco R."/>
            <person name="Eusebio N."/>
            <person name="Adriana R."/>
            <person name="Vieira A."/>
            <person name="Brugerolle De Fraissinette N."/>
            <person name="Rezende De Castro R."/>
            <person name="Schneider M.P."/>
            <person name="Vasconcelos V."/>
            <person name="Leao P.N."/>
        </authorList>
    </citation>
    <scope>NUCLEOTIDE SEQUENCE [LARGE SCALE GENOMIC DNA]</scope>
    <source>
        <strain evidence="2 3">LEGE 06123</strain>
    </source>
</reference>
<keyword evidence="3" id="KW-1185">Reference proteome</keyword>
<feature type="domain" description="Glycosyltransferase 2-like" evidence="1">
    <location>
        <begin position="1"/>
        <end position="158"/>
    </location>
</feature>
<name>A0ABR9V2I3_9CHRO</name>
<dbReference type="PANTHER" id="PTHR43685">
    <property type="entry name" value="GLYCOSYLTRANSFERASE"/>
    <property type="match status" value="1"/>
</dbReference>